<dbReference type="PANTHER" id="PTHR21230:SF26">
    <property type="entry name" value="VESICLE TRANSPORT THROUGH INTERACTION WITH T-SNARES HOMOLOG 1A"/>
    <property type="match status" value="1"/>
</dbReference>
<keyword evidence="3" id="KW-0813">Transport</keyword>
<keyword evidence="5" id="KW-0653">Protein transport</keyword>
<evidence type="ECO:0000256" key="1">
    <source>
        <dbReference type="ARBA" id="ARBA00004211"/>
    </source>
</evidence>
<evidence type="ECO:0000256" key="6">
    <source>
        <dbReference type="ARBA" id="ARBA00022989"/>
    </source>
</evidence>
<dbReference type="Pfam" id="PF12352">
    <property type="entry name" value="V-SNARE_C"/>
    <property type="match status" value="1"/>
</dbReference>
<proteinExistence type="inferred from homology"/>
<dbReference type="Gene3D" id="1.20.5.110">
    <property type="match status" value="1"/>
</dbReference>
<dbReference type="FunFam" id="1.20.5.110:FF:000002">
    <property type="entry name" value="Vesicle transport through interaction with t-SNAREsB"/>
    <property type="match status" value="1"/>
</dbReference>
<dbReference type="CDD" id="cd15890">
    <property type="entry name" value="SNARE_Vti1b"/>
    <property type="match status" value="1"/>
</dbReference>
<keyword evidence="6 9" id="KW-1133">Transmembrane helix</keyword>
<dbReference type="HOGENOM" id="CLU_2101870_0_0_1"/>
<evidence type="ECO:0000256" key="8">
    <source>
        <dbReference type="ARBA" id="ARBA00023136"/>
    </source>
</evidence>
<keyword evidence="8 9" id="KW-0472">Membrane</keyword>
<dbReference type="STRING" id="35128.B8C157"/>
<dbReference type="EMBL" id="CM000641">
    <property type="protein sequence ID" value="EED93182.1"/>
    <property type="molecule type" value="Genomic_DNA"/>
</dbReference>
<evidence type="ECO:0000256" key="4">
    <source>
        <dbReference type="ARBA" id="ARBA00022692"/>
    </source>
</evidence>
<dbReference type="PANTHER" id="PTHR21230">
    <property type="entry name" value="VESICLE TRANSPORT V-SNARE PROTEIN VTI1-RELATED"/>
    <property type="match status" value="1"/>
</dbReference>
<comment type="similarity">
    <text evidence="2">Belongs to the VTI1 family.</text>
</comment>
<organism evidence="10 11">
    <name type="scientific">Thalassiosira pseudonana</name>
    <name type="common">Marine diatom</name>
    <name type="synonym">Cyclotella nana</name>
    <dbReference type="NCBI Taxonomy" id="35128"/>
    <lineage>
        <taxon>Eukaryota</taxon>
        <taxon>Sar</taxon>
        <taxon>Stramenopiles</taxon>
        <taxon>Ochrophyta</taxon>
        <taxon>Bacillariophyta</taxon>
        <taxon>Coscinodiscophyceae</taxon>
        <taxon>Thalassiosirophycidae</taxon>
        <taxon>Thalassiosirales</taxon>
        <taxon>Thalassiosiraceae</taxon>
        <taxon>Thalassiosira</taxon>
    </lineage>
</organism>
<accession>B8C157</accession>
<evidence type="ECO:0000256" key="3">
    <source>
        <dbReference type="ARBA" id="ARBA00022448"/>
    </source>
</evidence>
<evidence type="ECO:0000256" key="9">
    <source>
        <dbReference type="SAM" id="Phobius"/>
    </source>
</evidence>
<feature type="transmembrane region" description="Helical" evidence="9">
    <location>
        <begin position="91"/>
        <end position="112"/>
    </location>
</feature>
<comment type="subcellular location">
    <subcellularLocation>
        <location evidence="1">Membrane</location>
        <topology evidence="1">Single-pass type IV membrane protein</topology>
    </subcellularLocation>
</comment>
<name>B8C157_THAPS</name>
<sequence>MRGLAEIEGDPFKAEEAKRKLEREIGPHLLRETQALCAESEQIGASTLEQMGRQREQLERTSGFIQQSLENTEQARQILKEMAYRALKNKIFLYCVIGVLVLANGGVLIHLWKRKT</sequence>
<dbReference type="InParanoid" id="B8C157"/>
<dbReference type="RefSeq" id="XP_002289645.1">
    <property type="nucleotide sequence ID" value="XM_002289609.1"/>
</dbReference>
<dbReference type="eggNOG" id="ENOG502SU0P">
    <property type="taxonomic scope" value="Eukaryota"/>
</dbReference>
<evidence type="ECO:0000256" key="7">
    <source>
        <dbReference type="ARBA" id="ARBA00023054"/>
    </source>
</evidence>
<dbReference type="Proteomes" id="UP000001449">
    <property type="component" value="Chromosome 4"/>
</dbReference>
<evidence type="ECO:0000313" key="11">
    <source>
        <dbReference type="Proteomes" id="UP000001449"/>
    </source>
</evidence>
<dbReference type="GO" id="GO:0015031">
    <property type="term" value="P:protein transport"/>
    <property type="evidence" value="ECO:0007669"/>
    <property type="project" value="UniProtKB-KW"/>
</dbReference>
<gene>
    <name evidence="10" type="ORF">THAPSDRAFT_268625</name>
</gene>
<keyword evidence="7" id="KW-0175">Coiled coil</keyword>
<dbReference type="GO" id="GO:0016020">
    <property type="term" value="C:membrane"/>
    <property type="evidence" value="ECO:0007669"/>
    <property type="project" value="UniProtKB-SubCell"/>
</dbReference>
<protein>
    <submittedName>
        <fullName evidence="10">V-snare protein, Vti1 C-terminal half-like protein</fullName>
    </submittedName>
</protein>
<evidence type="ECO:0000256" key="2">
    <source>
        <dbReference type="ARBA" id="ARBA00006108"/>
    </source>
</evidence>
<reference evidence="10 11" key="2">
    <citation type="journal article" date="2008" name="Nature">
        <title>The Phaeodactylum genome reveals the evolutionary history of diatom genomes.</title>
        <authorList>
            <person name="Bowler C."/>
            <person name="Allen A.E."/>
            <person name="Badger J.H."/>
            <person name="Grimwood J."/>
            <person name="Jabbari K."/>
            <person name="Kuo A."/>
            <person name="Maheswari U."/>
            <person name="Martens C."/>
            <person name="Maumus F."/>
            <person name="Otillar R.P."/>
            <person name="Rayko E."/>
            <person name="Salamov A."/>
            <person name="Vandepoele K."/>
            <person name="Beszteri B."/>
            <person name="Gruber A."/>
            <person name="Heijde M."/>
            <person name="Katinka M."/>
            <person name="Mock T."/>
            <person name="Valentin K."/>
            <person name="Verret F."/>
            <person name="Berges J.A."/>
            <person name="Brownlee C."/>
            <person name="Cadoret J.P."/>
            <person name="Chiovitti A."/>
            <person name="Choi C.J."/>
            <person name="Coesel S."/>
            <person name="De Martino A."/>
            <person name="Detter J.C."/>
            <person name="Durkin C."/>
            <person name="Falciatore A."/>
            <person name="Fournet J."/>
            <person name="Haruta M."/>
            <person name="Huysman M.J."/>
            <person name="Jenkins B.D."/>
            <person name="Jiroutova K."/>
            <person name="Jorgensen R.E."/>
            <person name="Joubert Y."/>
            <person name="Kaplan A."/>
            <person name="Kroger N."/>
            <person name="Kroth P.G."/>
            <person name="La Roche J."/>
            <person name="Lindquist E."/>
            <person name="Lommer M."/>
            <person name="Martin-Jezequel V."/>
            <person name="Lopez P.J."/>
            <person name="Lucas S."/>
            <person name="Mangogna M."/>
            <person name="McGinnis K."/>
            <person name="Medlin L.K."/>
            <person name="Montsant A."/>
            <person name="Oudot-Le Secq M.P."/>
            <person name="Napoli C."/>
            <person name="Obornik M."/>
            <person name="Parker M.S."/>
            <person name="Petit J.L."/>
            <person name="Porcel B.M."/>
            <person name="Poulsen N."/>
            <person name="Robison M."/>
            <person name="Rychlewski L."/>
            <person name="Rynearson T.A."/>
            <person name="Schmutz J."/>
            <person name="Shapiro H."/>
            <person name="Siaut M."/>
            <person name="Stanley M."/>
            <person name="Sussman M.R."/>
            <person name="Taylor A.R."/>
            <person name="Vardi A."/>
            <person name="von Dassow P."/>
            <person name="Vyverman W."/>
            <person name="Willis A."/>
            <person name="Wyrwicz L.S."/>
            <person name="Rokhsar D.S."/>
            <person name="Weissenbach J."/>
            <person name="Armbrust E.V."/>
            <person name="Green B.R."/>
            <person name="Van de Peer Y."/>
            <person name="Grigoriev I.V."/>
        </authorList>
    </citation>
    <scope>NUCLEOTIDE SEQUENCE [LARGE SCALE GENOMIC DNA]</scope>
    <source>
        <strain evidence="10 11">CCMP1335</strain>
    </source>
</reference>
<dbReference type="AlphaFoldDB" id="B8C157"/>
<reference evidence="10 11" key="1">
    <citation type="journal article" date="2004" name="Science">
        <title>The genome of the diatom Thalassiosira pseudonana: ecology, evolution, and metabolism.</title>
        <authorList>
            <person name="Armbrust E.V."/>
            <person name="Berges J.A."/>
            <person name="Bowler C."/>
            <person name="Green B.R."/>
            <person name="Martinez D."/>
            <person name="Putnam N.H."/>
            <person name="Zhou S."/>
            <person name="Allen A.E."/>
            <person name="Apt K.E."/>
            <person name="Bechner M."/>
            <person name="Brzezinski M.A."/>
            <person name="Chaal B.K."/>
            <person name="Chiovitti A."/>
            <person name="Davis A.K."/>
            <person name="Demarest M.S."/>
            <person name="Detter J.C."/>
            <person name="Glavina T."/>
            <person name="Goodstein D."/>
            <person name="Hadi M.Z."/>
            <person name="Hellsten U."/>
            <person name="Hildebrand M."/>
            <person name="Jenkins B.D."/>
            <person name="Jurka J."/>
            <person name="Kapitonov V.V."/>
            <person name="Kroger N."/>
            <person name="Lau W.W."/>
            <person name="Lane T.W."/>
            <person name="Larimer F.W."/>
            <person name="Lippmeier J.C."/>
            <person name="Lucas S."/>
            <person name="Medina M."/>
            <person name="Montsant A."/>
            <person name="Obornik M."/>
            <person name="Parker M.S."/>
            <person name="Palenik B."/>
            <person name="Pazour G.J."/>
            <person name="Richardson P.M."/>
            <person name="Rynearson T.A."/>
            <person name="Saito M.A."/>
            <person name="Schwartz D.C."/>
            <person name="Thamatrakoln K."/>
            <person name="Valentin K."/>
            <person name="Vardi A."/>
            <person name="Wilkerson F.P."/>
            <person name="Rokhsar D.S."/>
        </authorList>
    </citation>
    <scope>NUCLEOTIDE SEQUENCE [LARGE SCALE GENOMIC DNA]</scope>
    <source>
        <strain evidence="10 11">CCMP1335</strain>
    </source>
</reference>
<dbReference type="GeneID" id="7442084"/>
<dbReference type="SUPFAM" id="SSF58038">
    <property type="entry name" value="SNARE fusion complex"/>
    <property type="match status" value="1"/>
</dbReference>
<keyword evidence="4 9" id="KW-0812">Transmembrane</keyword>
<dbReference type="GO" id="GO:0005737">
    <property type="term" value="C:cytoplasm"/>
    <property type="evidence" value="ECO:0007669"/>
    <property type="project" value="UniProtKB-ARBA"/>
</dbReference>
<dbReference type="PaxDb" id="35128-Thaps268625"/>
<evidence type="ECO:0000313" key="10">
    <source>
        <dbReference type="EMBL" id="EED93182.1"/>
    </source>
</evidence>
<dbReference type="KEGG" id="tps:THAPSDRAFT_268625"/>
<keyword evidence="11" id="KW-1185">Reference proteome</keyword>
<evidence type="ECO:0000256" key="5">
    <source>
        <dbReference type="ARBA" id="ARBA00022927"/>
    </source>
</evidence>